<comment type="caution">
    <text evidence="2">The sequence shown here is derived from an EMBL/GenBank/DDBJ whole genome shotgun (WGS) entry which is preliminary data.</text>
</comment>
<dbReference type="InterPro" id="IPR036365">
    <property type="entry name" value="PGBD-like_sf"/>
</dbReference>
<reference evidence="2 3" key="1">
    <citation type="submission" date="2020-02" db="EMBL/GenBank/DDBJ databases">
        <authorList>
            <person name="Li X.-J."/>
            <person name="Feng X.-M."/>
        </authorList>
    </citation>
    <scope>NUCLEOTIDE SEQUENCE [LARGE SCALE GENOMIC DNA]</scope>
    <source>
        <strain evidence="2 3">CGMCC 4.7225</strain>
    </source>
</reference>
<organism evidence="2 3">
    <name type="scientific">Phytoactinopolyspora alkaliphila</name>
    <dbReference type="NCBI Taxonomy" id="1783498"/>
    <lineage>
        <taxon>Bacteria</taxon>
        <taxon>Bacillati</taxon>
        <taxon>Actinomycetota</taxon>
        <taxon>Actinomycetes</taxon>
        <taxon>Jiangellales</taxon>
        <taxon>Jiangellaceae</taxon>
        <taxon>Phytoactinopolyspora</taxon>
    </lineage>
</organism>
<dbReference type="EMBL" id="JAAGOB010000003">
    <property type="protein sequence ID" value="NED95169.1"/>
    <property type="molecule type" value="Genomic_DNA"/>
</dbReference>
<sequence length="122" mass="13713">MAIHATAVIPGERRAATSRPRRLTDVLSARAAWAARRVRFRLDRLLVRIPEVDADPASVQRILVEIGRLEARYATGRWHPRATRALTSFQRELGLRTDGVADRATVHALARAWHSSSRWGVS</sequence>
<dbReference type="InterPro" id="IPR002477">
    <property type="entry name" value="Peptidoglycan-bd-like"/>
</dbReference>
<dbReference type="Proteomes" id="UP000469185">
    <property type="component" value="Unassembled WGS sequence"/>
</dbReference>
<feature type="domain" description="Peptidoglycan binding-like" evidence="1">
    <location>
        <begin position="57"/>
        <end position="109"/>
    </location>
</feature>
<name>A0A6N9YJW0_9ACTN</name>
<evidence type="ECO:0000313" key="2">
    <source>
        <dbReference type="EMBL" id="NED95169.1"/>
    </source>
</evidence>
<accession>A0A6N9YJW0</accession>
<proteinExistence type="predicted"/>
<evidence type="ECO:0000259" key="1">
    <source>
        <dbReference type="Pfam" id="PF01471"/>
    </source>
</evidence>
<dbReference type="Gene3D" id="1.10.101.10">
    <property type="entry name" value="PGBD-like superfamily/PGBD"/>
    <property type="match status" value="1"/>
</dbReference>
<gene>
    <name evidence="2" type="ORF">G1H11_07555</name>
</gene>
<keyword evidence="3" id="KW-1185">Reference proteome</keyword>
<dbReference type="RefSeq" id="WP_163817601.1">
    <property type="nucleotide sequence ID" value="NZ_JAAGOB010000003.1"/>
</dbReference>
<dbReference type="SUPFAM" id="SSF47090">
    <property type="entry name" value="PGBD-like"/>
    <property type="match status" value="1"/>
</dbReference>
<dbReference type="Pfam" id="PF01471">
    <property type="entry name" value="PG_binding_1"/>
    <property type="match status" value="1"/>
</dbReference>
<evidence type="ECO:0000313" key="3">
    <source>
        <dbReference type="Proteomes" id="UP000469185"/>
    </source>
</evidence>
<dbReference type="InterPro" id="IPR036366">
    <property type="entry name" value="PGBDSf"/>
</dbReference>
<dbReference type="AlphaFoldDB" id="A0A6N9YJW0"/>
<protein>
    <submittedName>
        <fullName evidence="2">Peptidoglycan-binding protein</fullName>
    </submittedName>
</protein>